<dbReference type="RefSeq" id="WP_091166187.1">
    <property type="nucleotide sequence ID" value="NZ_CBCSFM010000001.1"/>
</dbReference>
<reference evidence="2" key="1">
    <citation type="submission" date="2016-10" db="EMBL/GenBank/DDBJ databases">
        <authorList>
            <person name="Varghese N."/>
            <person name="Submissions S."/>
        </authorList>
    </citation>
    <scope>NUCLEOTIDE SEQUENCE [LARGE SCALE GENOMIC DNA]</scope>
    <source>
        <strain evidence="2">CGMCC 1.8704</strain>
    </source>
</reference>
<evidence type="ECO:0000313" key="1">
    <source>
        <dbReference type="EMBL" id="SEN74893.1"/>
    </source>
</evidence>
<proteinExistence type="predicted"/>
<dbReference type="OrthoDB" id="1354274at2"/>
<organism evidence="1 2">
    <name type="scientific">Flavobacterium sinopsychrotolerans</name>
    <dbReference type="NCBI Taxonomy" id="604089"/>
    <lineage>
        <taxon>Bacteria</taxon>
        <taxon>Pseudomonadati</taxon>
        <taxon>Bacteroidota</taxon>
        <taxon>Flavobacteriia</taxon>
        <taxon>Flavobacteriales</taxon>
        <taxon>Flavobacteriaceae</taxon>
        <taxon>Flavobacterium</taxon>
    </lineage>
</organism>
<gene>
    <name evidence="1" type="ORF">SAMN04487942_0829</name>
</gene>
<protein>
    <submittedName>
        <fullName evidence="1">Uncharacterized protein</fullName>
    </submittedName>
</protein>
<dbReference type="Proteomes" id="UP000198657">
    <property type="component" value="Unassembled WGS sequence"/>
</dbReference>
<keyword evidence="2" id="KW-1185">Reference proteome</keyword>
<accession>A0A1H8J1X3</accession>
<dbReference type="STRING" id="604089.SAMN04487942_0829"/>
<sequence>MQEIKQIYHNNLGTAFYWRKDNGIVLDKVQLVFREMGFYFTQQELQLFKRCIEDSYFQNKCCDDCELKNKCHKFLLKTPCYQIDLAVSMEELDAVKDLVEGTLFKINLDDYLYGEGMN</sequence>
<dbReference type="EMBL" id="FODN01000001">
    <property type="protein sequence ID" value="SEN74893.1"/>
    <property type="molecule type" value="Genomic_DNA"/>
</dbReference>
<dbReference type="AlphaFoldDB" id="A0A1H8J1X3"/>
<evidence type="ECO:0000313" key="2">
    <source>
        <dbReference type="Proteomes" id="UP000198657"/>
    </source>
</evidence>
<name>A0A1H8J1X3_9FLAO</name>